<comment type="similarity">
    <text evidence="1">Belongs to the amidase family.</text>
</comment>
<dbReference type="Proteomes" id="UP000284057">
    <property type="component" value="Unassembled WGS sequence"/>
</dbReference>
<dbReference type="InterPro" id="IPR036928">
    <property type="entry name" value="AS_sf"/>
</dbReference>
<dbReference type="InterPro" id="IPR000120">
    <property type="entry name" value="Amidase"/>
</dbReference>
<feature type="compositionally biased region" description="Low complexity" evidence="2">
    <location>
        <begin position="253"/>
        <end position="262"/>
    </location>
</feature>
<evidence type="ECO:0000259" key="3">
    <source>
        <dbReference type="Pfam" id="PF01425"/>
    </source>
</evidence>
<evidence type="ECO:0000313" key="5">
    <source>
        <dbReference type="Proteomes" id="UP000284057"/>
    </source>
</evidence>
<feature type="compositionally biased region" description="Low complexity" evidence="2">
    <location>
        <begin position="61"/>
        <end position="74"/>
    </location>
</feature>
<dbReference type="GO" id="GO:0003824">
    <property type="term" value="F:catalytic activity"/>
    <property type="evidence" value="ECO:0007669"/>
    <property type="project" value="InterPro"/>
</dbReference>
<dbReference type="OrthoDB" id="182039at2"/>
<dbReference type="InterPro" id="IPR020556">
    <property type="entry name" value="Amidase_CS"/>
</dbReference>
<dbReference type="AlphaFoldDB" id="A0A418KVB4"/>
<organism evidence="4 5">
    <name type="scientific">Jiangella rhizosphaerae</name>
    <dbReference type="NCBI Taxonomy" id="2293569"/>
    <lineage>
        <taxon>Bacteria</taxon>
        <taxon>Bacillati</taxon>
        <taxon>Actinomycetota</taxon>
        <taxon>Actinomycetes</taxon>
        <taxon>Jiangellales</taxon>
        <taxon>Jiangellaceae</taxon>
        <taxon>Jiangella</taxon>
    </lineage>
</organism>
<evidence type="ECO:0000256" key="1">
    <source>
        <dbReference type="ARBA" id="ARBA00009199"/>
    </source>
</evidence>
<dbReference type="PANTHER" id="PTHR11895:SF7">
    <property type="entry name" value="GLUTAMYL-TRNA(GLN) AMIDOTRANSFERASE SUBUNIT A, MITOCHONDRIAL"/>
    <property type="match status" value="1"/>
</dbReference>
<dbReference type="Gene3D" id="3.90.1300.10">
    <property type="entry name" value="Amidase signature (AS) domain"/>
    <property type="match status" value="1"/>
</dbReference>
<dbReference type="PANTHER" id="PTHR11895">
    <property type="entry name" value="TRANSAMIDASE"/>
    <property type="match status" value="1"/>
</dbReference>
<feature type="region of interest" description="Disordered" evidence="2">
    <location>
        <begin position="55"/>
        <end position="94"/>
    </location>
</feature>
<accession>A0A418KVB4</accession>
<dbReference type="Pfam" id="PF01425">
    <property type="entry name" value="Amidase"/>
    <property type="match status" value="1"/>
</dbReference>
<comment type="caution">
    <text evidence="4">The sequence shown here is derived from an EMBL/GenBank/DDBJ whole genome shotgun (WGS) entry which is preliminary data.</text>
</comment>
<evidence type="ECO:0000256" key="2">
    <source>
        <dbReference type="SAM" id="MobiDB-lite"/>
    </source>
</evidence>
<keyword evidence="5" id="KW-1185">Reference proteome</keyword>
<gene>
    <name evidence="4" type="ORF">DY240_05325</name>
</gene>
<feature type="region of interest" description="Disordered" evidence="2">
    <location>
        <begin position="233"/>
        <end position="262"/>
    </location>
</feature>
<proteinExistence type="inferred from homology"/>
<name>A0A418KVB4_9ACTN</name>
<dbReference type="PROSITE" id="PS00571">
    <property type="entry name" value="AMIDASES"/>
    <property type="match status" value="1"/>
</dbReference>
<evidence type="ECO:0000313" key="4">
    <source>
        <dbReference type="EMBL" id="RIQ32515.1"/>
    </source>
</evidence>
<dbReference type="EMBL" id="QUAL01000044">
    <property type="protein sequence ID" value="RIQ32515.1"/>
    <property type="molecule type" value="Genomic_DNA"/>
</dbReference>
<sequence>MNLVIIDYSRRRDSCASVKVTIGGACDTRGRISSTAPAGGVRAQAQPVQREVRSTTRFRSRATISPSSSTSTAPNGRLPVARPVLSSLHGDPPARRVDDVTRTQIHELTGLELATAVRKREVSPSEVVEHTLERADRLDPSIGAFVTQTPDLAREQAAEAKTLLQQARSDDELPPFLGVPCPVKDLAMVAGVPFRSGSAALGDFVAPADDGVVTLLRRAGTLMIGKTNTPEFGLPPYTEPDIAPPARTPWDTSRSAGGSSGGSAAAVAAGIAPVAHGSDGGGSIRIPASACGLVGLKPTRGRVSPGPYRPEGAGLAINGVLTRDVRDTAALLDVLSHQWPGDLYVLAPPQTTFLDACEREPGRLRVGLLTEPVIVDGAPVDEACLTAAVRTARLLEELGHQVEPAPVPFAAERWDSFESIWSVLALSAPVPPEHEHLLLPLTRWLREKGRSVSGLEYASALGLIQTTTHETAATWAAYDVVLSPTLAQLPAPVGSQRDDADPAGDFARQMAFTPWTSVWNLTGWPAISLPLETADVDGVSLPVGVMLGGRHGAEETLLSLAAQLERARPWRDRRPPLW</sequence>
<feature type="domain" description="Amidase" evidence="3">
    <location>
        <begin position="126"/>
        <end position="558"/>
    </location>
</feature>
<protein>
    <submittedName>
        <fullName evidence="4">Amidase</fullName>
    </submittedName>
</protein>
<reference evidence="4 5" key="1">
    <citation type="submission" date="2018-09" db="EMBL/GenBank/DDBJ databases">
        <title>Isolation, diversity and antifungal activity of actinobacteria from wheat.</title>
        <authorList>
            <person name="Han C."/>
        </authorList>
    </citation>
    <scope>NUCLEOTIDE SEQUENCE [LARGE SCALE GENOMIC DNA]</scope>
    <source>
        <strain evidence="4 5">NEAU-YY265</strain>
    </source>
</reference>
<dbReference type="SUPFAM" id="SSF75304">
    <property type="entry name" value="Amidase signature (AS) enzymes"/>
    <property type="match status" value="1"/>
</dbReference>
<dbReference type="InterPro" id="IPR023631">
    <property type="entry name" value="Amidase_dom"/>
</dbReference>